<evidence type="ECO:0000256" key="1">
    <source>
        <dbReference type="ARBA" id="ARBA00004141"/>
    </source>
</evidence>
<dbReference type="Gene3D" id="1.10.287.70">
    <property type="match status" value="1"/>
</dbReference>
<dbReference type="InterPro" id="IPR005821">
    <property type="entry name" value="Ion_trans_dom"/>
</dbReference>
<comment type="subcellular location">
    <subcellularLocation>
        <location evidence="1">Membrane</location>
        <topology evidence="1">Multi-pass membrane protein</topology>
    </subcellularLocation>
</comment>
<evidence type="ECO:0000259" key="7">
    <source>
        <dbReference type="PROSITE" id="PS51201"/>
    </source>
</evidence>
<accession>A0A518BGP4</accession>
<dbReference type="InterPro" id="IPR036291">
    <property type="entry name" value="NAD(P)-bd_dom_sf"/>
</dbReference>
<sequence length="514" mass="56420">MSRAFLQLQSAFHDPRARSNRIVEATIWSLILASIALIVADASLAPGSPARPLLGLVDRALLGLFALEYVLRVATYQPPDLLVFRRPRAARLRVHVTARVRFALRPMMLVDLITIAALVPQLRGLRALRLLRLLRTVKVFRYGNPFSGLLHAFERDRFLFALALSFLALQVLFGGGSLFLIERDLNPAIDTFGEGCWFAIVTITTVGFGDLTPLSTLGRVVTSVLMVGGMFTLALFAGIVGHSLLNAVLSVREEQFRMGSYYNHVVVCGYEEGMHLLIDTLVAEYDPDETKIVLIADLERPAEIPAELYWVRGDPTKESELDKVRIDRAAAVVVAGARRSSPQQADAVTLLTVFTIRSYLAKRASDAPRQNELYLVAEILDSENVEHARAAGADEVIETRRLGFSLLAHAIEHHGTADTLSQVVLRGESSLFAGALPEGLDSATYGEMTAALGLRAKGGLVIGVAHTETGDERVNPPEELRLEPGMHVLYLASERLLEPPKALRRTRPRRGESA</sequence>
<feature type="transmembrane region" description="Helical" evidence="6">
    <location>
        <begin position="21"/>
        <end position="40"/>
    </location>
</feature>
<dbReference type="RefSeq" id="WP_419192171.1">
    <property type="nucleotide sequence ID" value="NZ_CP036287.1"/>
</dbReference>
<dbReference type="AlphaFoldDB" id="A0A518BGP4"/>
<feature type="transmembrane region" description="Helical" evidence="6">
    <location>
        <begin position="102"/>
        <end position="122"/>
    </location>
</feature>
<name>A0A518BGP4_9BACT</name>
<dbReference type="PANTHER" id="PTHR43833:SF9">
    <property type="entry name" value="POTASSIUM CHANNEL PROTEIN YUGO-RELATED"/>
    <property type="match status" value="1"/>
</dbReference>
<feature type="transmembrane region" description="Helical" evidence="6">
    <location>
        <begin position="158"/>
        <end position="181"/>
    </location>
</feature>
<dbReference type="Gene3D" id="3.40.50.720">
    <property type="entry name" value="NAD(P)-binding Rossmann-like Domain"/>
    <property type="match status" value="1"/>
</dbReference>
<feature type="transmembrane region" description="Helical" evidence="6">
    <location>
        <begin position="188"/>
        <end position="208"/>
    </location>
</feature>
<evidence type="ECO:0000256" key="4">
    <source>
        <dbReference type="ARBA" id="ARBA00023136"/>
    </source>
</evidence>
<evidence type="ECO:0000313" key="9">
    <source>
        <dbReference type="Proteomes" id="UP000316921"/>
    </source>
</evidence>
<dbReference type="PRINTS" id="PR00169">
    <property type="entry name" value="KCHANNEL"/>
</dbReference>
<dbReference type="InterPro" id="IPR003148">
    <property type="entry name" value="RCK_N"/>
</dbReference>
<keyword evidence="3 6" id="KW-1133">Transmembrane helix</keyword>
<reference evidence="8 9" key="1">
    <citation type="submission" date="2019-02" db="EMBL/GenBank/DDBJ databases">
        <title>Deep-cultivation of Planctomycetes and their phenomic and genomic characterization uncovers novel biology.</title>
        <authorList>
            <person name="Wiegand S."/>
            <person name="Jogler M."/>
            <person name="Boedeker C."/>
            <person name="Pinto D."/>
            <person name="Vollmers J."/>
            <person name="Rivas-Marin E."/>
            <person name="Kohn T."/>
            <person name="Peeters S.H."/>
            <person name="Heuer A."/>
            <person name="Rast P."/>
            <person name="Oberbeckmann S."/>
            <person name="Bunk B."/>
            <person name="Jeske O."/>
            <person name="Meyerdierks A."/>
            <person name="Storesund J.E."/>
            <person name="Kallscheuer N."/>
            <person name="Luecker S."/>
            <person name="Lage O.M."/>
            <person name="Pohl T."/>
            <person name="Merkel B.J."/>
            <person name="Hornburger P."/>
            <person name="Mueller R.-W."/>
            <person name="Bruemmer F."/>
            <person name="Labrenz M."/>
            <person name="Spormann A.M."/>
            <person name="Op den Camp H."/>
            <person name="Overmann J."/>
            <person name="Amann R."/>
            <person name="Jetten M.S.M."/>
            <person name="Mascher T."/>
            <person name="Medema M.H."/>
            <person name="Devos D.P."/>
            <person name="Kaster A.-K."/>
            <person name="Ovreas L."/>
            <person name="Rohde M."/>
            <person name="Galperin M.Y."/>
            <person name="Jogler C."/>
        </authorList>
    </citation>
    <scope>NUCLEOTIDE SEQUENCE [LARGE SCALE GENOMIC DNA]</scope>
    <source>
        <strain evidence="8 9">Pla133</strain>
    </source>
</reference>
<keyword evidence="4 6" id="KW-0472">Membrane</keyword>
<dbReference type="EMBL" id="CP036287">
    <property type="protein sequence ID" value="QDU66140.1"/>
    <property type="molecule type" value="Genomic_DNA"/>
</dbReference>
<evidence type="ECO:0000256" key="5">
    <source>
        <dbReference type="ARBA" id="ARBA00029579"/>
    </source>
</evidence>
<dbReference type="PANTHER" id="PTHR43833">
    <property type="entry name" value="POTASSIUM CHANNEL PROTEIN 2-RELATED-RELATED"/>
    <property type="match status" value="1"/>
</dbReference>
<dbReference type="KEGG" id="pbap:Pla133_12060"/>
<dbReference type="Proteomes" id="UP000316921">
    <property type="component" value="Chromosome"/>
</dbReference>
<keyword evidence="9" id="KW-1185">Reference proteome</keyword>
<protein>
    <recommendedName>
        <fullName evidence="5">BK channel</fullName>
    </recommendedName>
</protein>
<proteinExistence type="predicted"/>
<feature type="transmembrane region" description="Helical" evidence="6">
    <location>
        <begin position="220"/>
        <end position="249"/>
    </location>
</feature>
<dbReference type="PROSITE" id="PS51201">
    <property type="entry name" value="RCK_N"/>
    <property type="match status" value="1"/>
</dbReference>
<evidence type="ECO:0000256" key="3">
    <source>
        <dbReference type="ARBA" id="ARBA00022989"/>
    </source>
</evidence>
<dbReference type="SUPFAM" id="SSF81324">
    <property type="entry name" value="Voltage-gated potassium channels"/>
    <property type="match status" value="1"/>
</dbReference>
<keyword evidence="8" id="KW-0407">Ion channel</keyword>
<dbReference type="SUPFAM" id="SSF51735">
    <property type="entry name" value="NAD(P)-binding Rossmann-fold domains"/>
    <property type="match status" value="1"/>
</dbReference>
<dbReference type="InterPro" id="IPR050721">
    <property type="entry name" value="Trk_Ktr_HKT_K-transport"/>
</dbReference>
<dbReference type="GO" id="GO:0005216">
    <property type="term" value="F:monoatomic ion channel activity"/>
    <property type="evidence" value="ECO:0007669"/>
    <property type="project" value="InterPro"/>
</dbReference>
<evidence type="ECO:0000256" key="2">
    <source>
        <dbReference type="ARBA" id="ARBA00022692"/>
    </source>
</evidence>
<dbReference type="GO" id="GO:0006813">
    <property type="term" value="P:potassium ion transport"/>
    <property type="evidence" value="ECO:0007669"/>
    <property type="project" value="InterPro"/>
</dbReference>
<keyword evidence="8" id="KW-0813">Transport</keyword>
<dbReference type="Pfam" id="PF22614">
    <property type="entry name" value="Slo-like_RCK"/>
    <property type="match status" value="1"/>
</dbReference>
<organism evidence="8 9">
    <name type="scientific">Engelhardtia mirabilis</name>
    <dbReference type="NCBI Taxonomy" id="2528011"/>
    <lineage>
        <taxon>Bacteria</taxon>
        <taxon>Pseudomonadati</taxon>
        <taxon>Planctomycetota</taxon>
        <taxon>Planctomycetia</taxon>
        <taxon>Planctomycetia incertae sedis</taxon>
        <taxon>Engelhardtia</taxon>
    </lineage>
</organism>
<feature type="domain" description="RCK N-terminal" evidence="7">
    <location>
        <begin position="262"/>
        <end position="398"/>
    </location>
</feature>
<dbReference type="Pfam" id="PF00520">
    <property type="entry name" value="Ion_trans"/>
    <property type="match status" value="1"/>
</dbReference>
<keyword evidence="8" id="KW-0406">Ion transport</keyword>
<gene>
    <name evidence="8" type="ORF">Pla133_12060</name>
</gene>
<dbReference type="GO" id="GO:0016020">
    <property type="term" value="C:membrane"/>
    <property type="evidence" value="ECO:0007669"/>
    <property type="project" value="UniProtKB-SubCell"/>
</dbReference>
<evidence type="ECO:0000256" key="6">
    <source>
        <dbReference type="SAM" id="Phobius"/>
    </source>
</evidence>
<keyword evidence="2 6" id="KW-0812">Transmembrane</keyword>
<evidence type="ECO:0000313" key="8">
    <source>
        <dbReference type="EMBL" id="QDU66140.1"/>
    </source>
</evidence>